<keyword evidence="1" id="KW-0479">Metal-binding</keyword>
<dbReference type="Proteomes" id="UP000054107">
    <property type="component" value="Unassembled WGS sequence"/>
</dbReference>
<accession>A0A0B7N8E9</accession>
<gene>
    <name evidence="3" type="primary">PARPA_05580.1 scaffold 18730</name>
</gene>
<sequence length="153" mass="17711">MMRLRNRVKKDESITEQNKINKLDEDNYGALDMMLFTNCRKYAINSQTGQNEPASLSLPDNRYQCDICKYGIEGYRAYLFHLKLDEGEPPYACSDCGKQLKTARSYELHLGTAHKEELLSTIKEKMLPIVNDPNNYCQSCEDTYSNKNNLEHI</sequence>
<dbReference type="PROSITE" id="PS50157">
    <property type="entry name" value="ZINC_FINGER_C2H2_2"/>
    <property type="match status" value="1"/>
</dbReference>
<evidence type="ECO:0000259" key="2">
    <source>
        <dbReference type="PROSITE" id="PS50157"/>
    </source>
</evidence>
<proteinExistence type="predicted"/>
<evidence type="ECO:0000313" key="3">
    <source>
        <dbReference type="EMBL" id="CEP11698.1"/>
    </source>
</evidence>
<feature type="domain" description="C2H2-type" evidence="2">
    <location>
        <begin position="91"/>
        <end position="119"/>
    </location>
</feature>
<reference evidence="3 4" key="1">
    <citation type="submission" date="2014-09" db="EMBL/GenBank/DDBJ databases">
        <authorList>
            <person name="Ellenberger Sabrina"/>
        </authorList>
    </citation>
    <scope>NUCLEOTIDE SEQUENCE [LARGE SCALE GENOMIC DNA]</scope>
    <source>
        <strain evidence="3 4">CBS 412.66</strain>
    </source>
</reference>
<dbReference type="InterPro" id="IPR013087">
    <property type="entry name" value="Znf_C2H2_type"/>
</dbReference>
<dbReference type="InterPro" id="IPR036236">
    <property type="entry name" value="Znf_C2H2_sf"/>
</dbReference>
<keyword evidence="1" id="KW-0863">Zinc-finger</keyword>
<keyword evidence="1" id="KW-0862">Zinc</keyword>
<dbReference type="OrthoDB" id="2202020at2759"/>
<dbReference type="GO" id="GO:0008270">
    <property type="term" value="F:zinc ion binding"/>
    <property type="evidence" value="ECO:0007669"/>
    <property type="project" value="UniProtKB-KW"/>
</dbReference>
<name>A0A0B7N8E9_9FUNG</name>
<protein>
    <recommendedName>
        <fullName evidence="2">C2H2-type domain-containing protein</fullName>
    </recommendedName>
</protein>
<evidence type="ECO:0000313" key="4">
    <source>
        <dbReference type="Proteomes" id="UP000054107"/>
    </source>
</evidence>
<dbReference type="Gene3D" id="3.30.160.60">
    <property type="entry name" value="Classic Zinc Finger"/>
    <property type="match status" value="1"/>
</dbReference>
<dbReference type="AlphaFoldDB" id="A0A0B7N8E9"/>
<dbReference type="PROSITE" id="PS00028">
    <property type="entry name" value="ZINC_FINGER_C2H2_1"/>
    <property type="match status" value="1"/>
</dbReference>
<evidence type="ECO:0000256" key="1">
    <source>
        <dbReference type="PROSITE-ProRule" id="PRU00042"/>
    </source>
</evidence>
<keyword evidence="4" id="KW-1185">Reference proteome</keyword>
<dbReference type="EMBL" id="LN726786">
    <property type="protein sequence ID" value="CEP11698.1"/>
    <property type="molecule type" value="Genomic_DNA"/>
</dbReference>
<dbReference type="SUPFAM" id="SSF57667">
    <property type="entry name" value="beta-beta-alpha zinc fingers"/>
    <property type="match status" value="1"/>
</dbReference>
<organism evidence="3 4">
    <name type="scientific">Parasitella parasitica</name>
    <dbReference type="NCBI Taxonomy" id="35722"/>
    <lineage>
        <taxon>Eukaryota</taxon>
        <taxon>Fungi</taxon>
        <taxon>Fungi incertae sedis</taxon>
        <taxon>Mucoromycota</taxon>
        <taxon>Mucoromycotina</taxon>
        <taxon>Mucoromycetes</taxon>
        <taxon>Mucorales</taxon>
        <taxon>Mucorineae</taxon>
        <taxon>Mucoraceae</taxon>
        <taxon>Parasitella</taxon>
    </lineage>
</organism>